<feature type="compositionally biased region" description="Low complexity" evidence="3">
    <location>
        <begin position="351"/>
        <end position="360"/>
    </location>
</feature>
<evidence type="ECO:0000259" key="4">
    <source>
        <dbReference type="PROSITE" id="PS50158"/>
    </source>
</evidence>
<feature type="compositionally biased region" description="Acidic residues" evidence="3">
    <location>
        <begin position="744"/>
        <end position="754"/>
    </location>
</feature>
<feature type="compositionally biased region" description="Low complexity" evidence="3">
    <location>
        <begin position="424"/>
        <end position="434"/>
    </location>
</feature>
<dbReference type="GO" id="GO:0008270">
    <property type="term" value="F:zinc ion binding"/>
    <property type="evidence" value="ECO:0007669"/>
    <property type="project" value="UniProtKB-KW"/>
</dbReference>
<keyword evidence="2" id="KW-0175">Coiled coil</keyword>
<name>A0AAJ6Z6Q3_PAPXU</name>
<organism evidence="5">
    <name type="scientific">Papilio xuthus</name>
    <name type="common">Asian swallowtail butterfly</name>
    <dbReference type="NCBI Taxonomy" id="66420"/>
    <lineage>
        <taxon>Eukaryota</taxon>
        <taxon>Metazoa</taxon>
        <taxon>Ecdysozoa</taxon>
        <taxon>Arthropoda</taxon>
        <taxon>Hexapoda</taxon>
        <taxon>Insecta</taxon>
        <taxon>Pterygota</taxon>
        <taxon>Neoptera</taxon>
        <taxon>Endopterygota</taxon>
        <taxon>Lepidoptera</taxon>
        <taxon>Glossata</taxon>
        <taxon>Ditrysia</taxon>
        <taxon>Papilionoidea</taxon>
        <taxon>Papilionidae</taxon>
        <taxon>Papilioninae</taxon>
        <taxon>Papilio</taxon>
    </lineage>
</organism>
<dbReference type="KEGG" id="pxu:106116892"/>
<dbReference type="GeneID" id="106116892"/>
<dbReference type="InterPro" id="IPR036875">
    <property type="entry name" value="Znf_CCHC_sf"/>
</dbReference>
<proteinExistence type="predicted"/>
<feature type="domain" description="CCHC-type" evidence="4">
    <location>
        <begin position="658"/>
        <end position="672"/>
    </location>
</feature>
<dbReference type="PROSITE" id="PS50158">
    <property type="entry name" value="ZF_CCHC"/>
    <property type="match status" value="2"/>
</dbReference>
<feature type="region of interest" description="Disordered" evidence="3">
    <location>
        <begin position="336"/>
        <end position="486"/>
    </location>
</feature>
<feature type="compositionally biased region" description="Basic and acidic residues" evidence="3">
    <location>
        <begin position="336"/>
        <end position="350"/>
    </location>
</feature>
<feature type="compositionally biased region" description="Low complexity" evidence="3">
    <location>
        <begin position="62"/>
        <end position="74"/>
    </location>
</feature>
<dbReference type="InterPro" id="IPR001878">
    <property type="entry name" value="Znf_CCHC"/>
</dbReference>
<dbReference type="GO" id="GO:0003676">
    <property type="term" value="F:nucleic acid binding"/>
    <property type="evidence" value="ECO:0007669"/>
    <property type="project" value="InterPro"/>
</dbReference>
<dbReference type="SMART" id="SM00343">
    <property type="entry name" value="ZnF_C2HC"/>
    <property type="match status" value="2"/>
</dbReference>
<keyword evidence="1" id="KW-0863">Zinc-finger</keyword>
<dbReference type="RefSeq" id="XP_013166404.1">
    <property type="nucleotide sequence ID" value="XM_013310950.1"/>
</dbReference>
<dbReference type="SUPFAM" id="SSF57756">
    <property type="entry name" value="Retrovirus zinc finger-like domains"/>
    <property type="match status" value="1"/>
</dbReference>
<sequence>MSNKTKTTREGPACGESLGGSDSRPIGPIVYGGAIRHVSEGGLGSEGGSKAGRLSDSDSDSRSSMISVSSRFGSMESLDHDGPGRYWSEGRGQKRPRDLVLSGSSTDTPAKGGNKRRGRGRPPTTGEYVGLAAAKESLRKATEAEIRARAEAEMLESVLEARRTRSALTVTATGSSADPRDAEHEGVTATTVLKRIGTSLDVVEKVAKKSTNLKGTFVRALHDAVSAIKEDVAGLAQRSISEETRALQADNSRLQAEMTSLRKELAELRQEMEQARKQGSAKACIDVTMEAVPARSPKQQEDPSLEDICRTVMVQVGGMLNARLASLEDRLLPERSLRPPLASDKRKETRTYATATAEPTAAPPSGAQGTSGTKAPPVPAQPGPSGLSRQAPTVPPKKSKGKSSKKGAKKKKAARPPTGENLESSSAAPVAPSQALPPRPPNPDALEDNWVTVGRNGKAQRHGKSKVAPVQATTSAPAPPPQRLKVPRSSAVVVTLTEAAINKGLTYSGVLREAKSKLDLKEVIGIEAVQFRRAVTGATIIRIPGAASAPKADVLAQRLQELYQGQDIKVSRPEKLVDVKIEGLDDSTTPDEVKAAIIKKGACAGDQVRIGRLRQNRAGLYDIWAQVPVAAARKLMTGRFLVGWVAARVTIGRPRELRCYRCLQQGHVASRCDAEDRSRTCYQCGQEGHKAASCPSQPNCVLCTAAGKDAKHRLGSAKCSAPKRTVPRRAQISVAHNAPPPSGEDMEVVEVAQD</sequence>
<protein>
    <submittedName>
        <fullName evidence="5">Uncharacterized protein LOC106116892</fullName>
    </submittedName>
</protein>
<feature type="region of interest" description="Disordered" evidence="3">
    <location>
        <begin position="730"/>
        <end position="754"/>
    </location>
</feature>
<feature type="coiled-coil region" evidence="2">
    <location>
        <begin position="244"/>
        <end position="278"/>
    </location>
</feature>
<feature type="region of interest" description="Disordered" evidence="3">
    <location>
        <begin position="1"/>
        <end position="127"/>
    </location>
</feature>
<dbReference type="AlphaFoldDB" id="A0AAJ6Z6Q3"/>
<feature type="compositionally biased region" description="Low complexity" evidence="3">
    <location>
        <begin position="467"/>
        <end position="476"/>
    </location>
</feature>
<dbReference type="Pfam" id="PF00098">
    <property type="entry name" value="zf-CCHC"/>
    <property type="match status" value="1"/>
</dbReference>
<evidence type="ECO:0000256" key="3">
    <source>
        <dbReference type="SAM" id="MobiDB-lite"/>
    </source>
</evidence>
<accession>A0AAJ6Z6Q3</accession>
<reference evidence="5" key="1">
    <citation type="submission" date="2025-08" db="UniProtKB">
        <authorList>
            <consortium name="RefSeq"/>
        </authorList>
    </citation>
    <scope>IDENTIFICATION</scope>
</reference>
<gene>
    <name evidence="5" type="primary">LOC106116892</name>
</gene>
<evidence type="ECO:0000256" key="2">
    <source>
        <dbReference type="SAM" id="Coils"/>
    </source>
</evidence>
<keyword evidence="1" id="KW-0862">Zinc</keyword>
<feature type="compositionally biased region" description="Gly residues" evidence="3">
    <location>
        <begin position="41"/>
        <end position="50"/>
    </location>
</feature>
<feature type="domain" description="CCHC-type" evidence="4">
    <location>
        <begin position="681"/>
        <end position="696"/>
    </location>
</feature>
<feature type="compositionally biased region" description="Basic residues" evidence="3">
    <location>
        <begin position="397"/>
        <end position="414"/>
    </location>
</feature>
<keyword evidence="1" id="KW-0479">Metal-binding</keyword>
<evidence type="ECO:0000313" key="5">
    <source>
        <dbReference type="RefSeq" id="XP_013166404.1"/>
    </source>
</evidence>
<dbReference type="Proteomes" id="UP000694872">
    <property type="component" value="Unplaced"/>
</dbReference>
<evidence type="ECO:0000256" key="1">
    <source>
        <dbReference type="PROSITE-ProRule" id="PRU00047"/>
    </source>
</evidence>
<dbReference type="Gene3D" id="4.10.60.10">
    <property type="entry name" value="Zinc finger, CCHC-type"/>
    <property type="match status" value="1"/>
</dbReference>